<protein>
    <submittedName>
        <fullName evidence="5">BlaI/MecI/CopY family transcriptional regulator</fullName>
    </submittedName>
</protein>
<dbReference type="InterPro" id="IPR036390">
    <property type="entry name" value="WH_DNA-bd_sf"/>
</dbReference>
<evidence type="ECO:0000256" key="3">
    <source>
        <dbReference type="ARBA" id="ARBA00023125"/>
    </source>
</evidence>
<organism evidence="5 6">
    <name type="scientific">Solirubrobacter ginsenosidimutans</name>
    <dbReference type="NCBI Taxonomy" id="490573"/>
    <lineage>
        <taxon>Bacteria</taxon>
        <taxon>Bacillati</taxon>
        <taxon>Actinomycetota</taxon>
        <taxon>Thermoleophilia</taxon>
        <taxon>Solirubrobacterales</taxon>
        <taxon>Solirubrobacteraceae</taxon>
        <taxon>Solirubrobacter</taxon>
    </lineage>
</organism>
<keyword evidence="4" id="KW-0804">Transcription</keyword>
<dbReference type="InterPro" id="IPR036388">
    <property type="entry name" value="WH-like_DNA-bd_sf"/>
</dbReference>
<dbReference type="AlphaFoldDB" id="A0A9X3S4H4"/>
<keyword evidence="3" id="KW-0238">DNA-binding</keyword>
<name>A0A9X3S4H4_9ACTN</name>
<keyword evidence="2" id="KW-0805">Transcription regulation</keyword>
<evidence type="ECO:0000256" key="4">
    <source>
        <dbReference type="ARBA" id="ARBA00023163"/>
    </source>
</evidence>
<dbReference type="Pfam" id="PF03965">
    <property type="entry name" value="Penicillinase_R"/>
    <property type="match status" value="1"/>
</dbReference>
<dbReference type="Gene3D" id="1.10.10.10">
    <property type="entry name" value="Winged helix-like DNA-binding domain superfamily/Winged helix DNA-binding domain"/>
    <property type="match status" value="1"/>
</dbReference>
<dbReference type="SUPFAM" id="SSF46785">
    <property type="entry name" value="Winged helix' DNA-binding domain"/>
    <property type="match status" value="1"/>
</dbReference>
<proteinExistence type="inferred from homology"/>
<reference evidence="5" key="1">
    <citation type="submission" date="2022-10" db="EMBL/GenBank/DDBJ databases">
        <title>The WGS of Solirubrobacter ginsenosidimutans DSM 21036.</title>
        <authorList>
            <person name="Jiang Z."/>
        </authorList>
    </citation>
    <scope>NUCLEOTIDE SEQUENCE</scope>
    <source>
        <strain evidence="5">DSM 21036</strain>
    </source>
</reference>
<comment type="caution">
    <text evidence="5">The sequence shown here is derived from an EMBL/GenBank/DDBJ whole genome shotgun (WGS) entry which is preliminary data.</text>
</comment>
<dbReference type="RefSeq" id="WP_270042323.1">
    <property type="nucleotide sequence ID" value="NZ_JAPDOD010000022.1"/>
</dbReference>
<dbReference type="GO" id="GO:0003677">
    <property type="term" value="F:DNA binding"/>
    <property type="evidence" value="ECO:0007669"/>
    <property type="project" value="UniProtKB-KW"/>
</dbReference>
<accession>A0A9X3S4H4</accession>
<sequence length="128" mass="14174">MSLDGTLPPLHALESEVMEELWARSEATVREVQEALNARGGKVRAYTTLLTVMTRLDGKGLLVRRRAGRLDVYAPALPRDAYLQRRAESEVAALVEDFGDLALAHFARHIGGLDPERLEKLRRLANGG</sequence>
<gene>
    <name evidence="5" type="ORF">OM076_22600</name>
</gene>
<dbReference type="GO" id="GO:0045892">
    <property type="term" value="P:negative regulation of DNA-templated transcription"/>
    <property type="evidence" value="ECO:0007669"/>
    <property type="project" value="InterPro"/>
</dbReference>
<dbReference type="EMBL" id="JAPDOD010000022">
    <property type="protein sequence ID" value="MDA0163081.1"/>
    <property type="molecule type" value="Genomic_DNA"/>
</dbReference>
<evidence type="ECO:0000256" key="2">
    <source>
        <dbReference type="ARBA" id="ARBA00023015"/>
    </source>
</evidence>
<evidence type="ECO:0000256" key="1">
    <source>
        <dbReference type="ARBA" id="ARBA00011046"/>
    </source>
</evidence>
<comment type="similarity">
    <text evidence="1">Belongs to the BlaI transcriptional regulatory family.</text>
</comment>
<dbReference type="InterPro" id="IPR005650">
    <property type="entry name" value="BlaI_family"/>
</dbReference>
<evidence type="ECO:0000313" key="5">
    <source>
        <dbReference type="EMBL" id="MDA0163081.1"/>
    </source>
</evidence>
<dbReference type="Proteomes" id="UP001149140">
    <property type="component" value="Unassembled WGS sequence"/>
</dbReference>
<evidence type="ECO:0000313" key="6">
    <source>
        <dbReference type="Proteomes" id="UP001149140"/>
    </source>
</evidence>
<keyword evidence="6" id="KW-1185">Reference proteome</keyword>